<dbReference type="Pfam" id="PF01970">
    <property type="entry name" value="TctA"/>
    <property type="match status" value="1"/>
</dbReference>
<feature type="transmembrane region" description="Helical" evidence="1">
    <location>
        <begin position="291"/>
        <end position="311"/>
    </location>
</feature>
<evidence type="ECO:0000256" key="1">
    <source>
        <dbReference type="SAM" id="Phobius"/>
    </source>
</evidence>
<dbReference type="RefSeq" id="WP_056935038.1">
    <property type="nucleotide sequence ID" value="NZ_CP013050.1"/>
</dbReference>
<feature type="domain" description="DUF112" evidence="2">
    <location>
        <begin position="6"/>
        <end position="374"/>
    </location>
</feature>
<keyword evidence="1" id="KW-0812">Transmembrane</keyword>
<evidence type="ECO:0000313" key="3">
    <source>
        <dbReference type="EMBL" id="ALM75805.1"/>
    </source>
</evidence>
<feature type="transmembrane region" description="Helical" evidence="1">
    <location>
        <begin position="170"/>
        <end position="187"/>
    </location>
</feature>
<sequence>MLREFLFGLIAGTITGITPALHVNTLASLLNALNNEPDGFGFVILIYTMGLTHTFLDSIPSTFLGVPDEDTVLNILPAHRLVLEGRALEVINISLRASLLAVIFAFPLLPIYLSLAPNYTPGFGRVFVFFLTCFLLLIEKGIKKVFALLVFLISGILGILIDYLPLREPYFHIFVGLFGVPTIFYSLRSGITTIEAGDYEIKMSHKSLFGFSLLGTTLGMLASLLPAFTSSQAALIGSFFSKDERSFLTVAFSVNTSNFFFSLFNFYLTGRTRNGVMVLIKEKYYLLGSHEILILTLLTISAALIINLYGMRTAKIIGSVLFKVNYKLLNFLVLSFIVVLSLYFDGILGILLLATASLIGSLPLLLNIKRTNCMGVLMVKIMVRR</sequence>
<gene>
    <name evidence="3" type="ORF">TBCH5v1_1898</name>
</gene>
<feature type="transmembrane region" description="Helical" evidence="1">
    <location>
        <begin position="248"/>
        <end position="270"/>
    </location>
</feature>
<feature type="transmembrane region" description="Helical" evidence="1">
    <location>
        <begin position="39"/>
        <end position="56"/>
    </location>
</feature>
<dbReference type="EMBL" id="CP013050">
    <property type="protein sequence ID" value="ALM75805.1"/>
    <property type="molecule type" value="Genomic_DNA"/>
</dbReference>
<evidence type="ECO:0000313" key="4">
    <source>
        <dbReference type="Proteomes" id="UP000066042"/>
    </source>
</evidence>
<organism evidence="3 4">
    <name type="scientific">Thermococcus barophilus</name>
    <dbReference type="NCBI Taxonomy" id="55802"/>
    <lineage>
        <taxon>Archaea</taxon>
        <taxon>Methanobacteriati</taxon>
        <taxon>Methanobacteriota</taxon>
        <taxon>Thermococci</taxon>
        <taxon>Thermococcales</taxon>
        <taxon>Thermococcaceae</taxon>
        <taxon>Thermococcus</taxon>
    </lineage>
</organism>
<dbReference type="PATRIC" id="fig|55802.8.peg.1879"/>
<dbReference type="PANTHER" id="PTHR42204:SF1">
    <property type="entry name" value="INTEGRAL MEMBRANE PROTEIN"/>
    <property type="match status" value="1"/>
</dbReference>
<keyword evidence="1" id="KW-0472">Membrane</keyword>
<dbReference type="PANTHER" id="PTHR42204">
    <property type="entry name" value="INTEGRAL MEMBRANE PROTEIN"/>
    <property type="match status" value="1"/>
</dbReference>
<accession>A0A0S1XDF0</accession>
<proteinExistence type="predicted"/>
<feature type="transmembrane region" description="Helical" evidence="1">
    <location>
        <begin position="331"/>
        <end position="360"/>
    </location>
</feature>
<dbReference type="AlphaFoldDB" id="A0A0S1XDF0"/>
<dbReference type="GeneID" id="26137133"/>
<feature type="transmembrane region" description="Helical" evidence="1">
    <location>
        <begin position="145"/>
        <end position="164"/>
    </location>
</feature>
<protein>
    <recommendedName>
        <fullName evidence="2">DUF112 domain-containing protein</fullName>
    </recommendedName>
</protein>
<reference evidence="3 4" key="1">
    <citation type="journal article" date="2016" name="Genome Announc.">
        <title>Complete genome sequence of the hyperthermophilic and piezophilic archaeon Thermococcus barophilus Ch5, capable of growth at the expense of hydrogenogenesis from carbon monoxide and formate.</title>
        <authorList>
            <person name="Oger P."/>
            <person name="Sokolova T.G."/>
            <person name="Kozhevnikova D.A."/>
            <person name="Taranov E.A."/>
            <person name="Vannier P."/>
            <person name="Lee H.S."/>
            <person name="Kwon K.K."/>
            <person name="Kang S.G."/>
            <person name="Lee J.H."/>
            <person name="Bonch-Osmolovskaya E.A."/>
            <person name="Lebedinsky A.V."/>
        </authorList>
    </citation>
    <scope>NUCLEOTIDE SEQUENCE [LARGE SCALE GENOMIC DNA]</scope>
    <source>
        <strain evidence="4">Ch5</strain>
    </source>
</reference>
<dbReference type="STRING" id="55802.TBCH5v1_1898"/>
<dbReference type="InterPro" id="IPR002823">
    <property type="entry name" value="DUF112_TM"/>
</dbReference>
<feature type="transmembrane region" description="Helical" evidence="1">
    <location>
        <begin position="208"/>
        <end position="228"/>
    </location>
</feature>
<evidence type="ECO:0000259" key="2">
    <source>
        <dbReference type="Pfam" id="PF01970"/>
    </source>
</evidence>
<feature type="transmembrane region" description="Helical" evidence="1">
    <location>
        <begin position="93"/>
        <end position="113"/>
    </location>
</feature>
<keyword evidence="1" id="KW-1133">Transmembrane helix</keyword>
<dbReference type="Proteomes" id="UP000066042">
    <property type="component" value="Chromosome"/>
</dbReference>
<name>A0A0S1XDF0_THEBA</name>
<feature type="transmembrane region" description="Helical" evidence="1">
    <location>
        <begin position="119"/>
        <end position="138"/>
    </location>
</feature>